<evidence type="ECO:0000313" key="2">
    <source>
        <dbReference type="EMBL" id="CAB5006070.1"/>
    </source>
</evidence>
<accession>A0A6J7PKE8</accession>
<dbReference type="AlphaFoldDB" id="A0A6J7PKE8"/>
<organism evidence="2">
    <name type="scientific">freshwater metagenome</name>
    <dbReference type="NCBI Taxonomy" id="449393"/>
    <lineage>
        <taxon>unclassified sequences</taxon>
        <taxon>metagenomes</taxon>
        <taxon>ecological metagenomes</taxon>
    </lineage>
</organism>
<name>A0A6J7PKE8_9ZZZZ</name>
<reference evidence="2" key="1">
    <citation type="submission" date="2020-05" db="EMBL/GenBank/DDBJ databases">
        <authorList>
            <person name="Chiriac C."/>
            <person name="Salcher M."/>
            <person name="Ghai R."/>
            <person name="Kavagutti S V."/>
        </authorList>
    </citation>
    <scope>NUCLEOTIDE SEQUENCE</scope>
</reference>
<sequence>MPVVSQSIISPIVPVGASTDAWLLRTPKASPSLTAVSHACWPAATSSLGTAEVPSIL</sequence>
<evidence type="ECO:0000313" key="1">
    <source>
        <dbReference type="EMBL" id="CAB4824403.1"/>
    </source>
</evidence>
<dbReference type="EMBL" id="CAFAAJ010000226">
    <property type="protein sequence ID" value="CAB4824403.1"/>
    <property type="molecule type" value="Genomic_DNA"/>
</dbReference>
<gene>
    <name evidence="1" type="ORF">UFOPK3001_02377</name>
    <name evidence="2" type="ORF">UFOPK3954_02054</name>
</gene>
<proteinExistence type="predicted"/>
<protein>
    <submittedName>
        <fullName evidence="2">Unannotated protein</fullName>
    </submittedName>
</protein>
<dbReference type="EMBL" id="CAFBON010000274">
    <property type="protein sequence ID" value="CAB5006070.1"/>
    <property type="molecule type" value="Genomic_DNA"/>
</dbReference>